<name>A0A1D9P2H9_9FIRM</name>
<reference evidence="2" key="1">
    <citation type="submission" date="2016-10" db="EMBL/GenBank/DDBJ databases">
        <title>The complete genome sequence of the rumen bacterium Butyrivibrio hungatei MB2003.</title>
        <authorList>
            <person name="Palevich N."/>
            <person name="Kelly W.J."/>
            <person name="Leahy S.C."/>
            <person name="Altermann E."/>
            <person name="Rakonjac J."/>
            <person name="Attwood G.T."/>
        </authorList>
    </citation>
    <scope>NUCLEOTIDE SEQUENCE [LARGE SCALE GENOMIC DNA]</scope>
    <source>
        <strain evidence="2">MB2003</strain>
    </source>
</reference>
<dbReference type="RefSeq" id="WP_071176386.1">
    <property type="nucleotide sequence ID" value="NZ_CP017831.1"/>
</dbReference>
<organism evidence="1 2">
    <name type="scientific">Butyrivibrio hungatei</name>
    <dbReference type="NCBI Taxonomy" id="185008"/>
    <lineage>
        <taxon>Bacteria</taxon>
        <taxon>Bacillati</taxon>
        <taxon>Bacillota</taxon>
        <taxon>Clostridia</taxon>
        <taxon>Lachnospirales</taxon>
        <taxon>Lachnospiraceae</taxon>
        <taxon>Butyrivibrio</taxon>
    </lineage>
</organism>
<dbReference type="Proteomes" id="UP000179284">
    <property type="component" value="Chromosome I"/>
</dbReference>
<dbReference type="KEGG" id="bhu:bhn_I1688"/>
<proteinExistence type="predicted"/>
<gene>
    <name evidence="1" type="ORF">bhn_I1688</name>
</gene>
<accession>A0A1D9P2H9</accession>
<protein>
    <submittedName>
        <fullName evidence="1">Uncharacterized protein</fullName>
    </submittedName>
</protein>
<evidence type="ECO:0000313" key="1">
    <source>
        <dbReference type="EMBL" id="AOZ96721.1"/>
    </source>
</evidence>
<evidence type="ECO:0000313" key="2">
    <source>
        <dbReference type="Proteomes" id="UP000179284"/>
    </source>
</evidence>
<dbReference type="EMBL" id="CP017831">
    <property type="protein sequence ID" value="AOZ96721.1"/>
    <property type="molecule type" value="Genomic_DNA"/>
</dbReference>
<sequence length="108" mass="12688">MIQDFKKRYKACCTSKNDAECNRLLSDTIIYILNKKWEFILDIIEFPFTTTKERFIVLRYVDQKNGLLQLKLISLDDVIKGCESYDSFSINEKLNYVKRLLPLIPEGG</sequence>
<keyword evidence="2" id="KW-1185">Reference proteome</keyword>
<dbReference type="AlphaFoldDB" id="A0A1D9P2H9"/>